<proteinExistence type="predicted"/>
<dbReference type="InterPro" id="IPR019664">
    <property type="entry name" value="Uncharacterised_Ycf51"/>
</dbReference>
<evidence type="ECO:0000313" key="3">
    <source>
        <dbReference type="Proteomes" id="UP001196661"/>
    </source>
</evidence>
<keyword evidence="3" id="KW-1185">Reference proteome</keyword>
<reference evidence="2 3" key="1">
    <citation type="journal article" date="2021" name="Mar. Drugs">
        <title>Genome Reduction and Secondary Metabolism of the Marine Sponge-Associated Cyanobacterium Leptothoe.</title>
        <authorList>
            <person name="Konstantinou D."/>
            <person name="Popin R.V."/>
            <person name="Fewer D.P."/>
            <person name="Sivonen K."/>
            <person name="Gkelis S."/>
        </authorList>
    </citation>
    <scope>NUCLEOTIDE SEQUENCE [LARGE SCALE GENOMIC DNA]</scope>
    <source>
        <strain evidence="2 3">TAU-MAC 1615</strain>
    </source>
</reference>
<feature type="transmembrane region" description="Helical" evidence="1">
    <location>
        <begin position="12"/>
        <end position="30"/>
    </location>
</feature>
<evidence type="ECO:0000313" key="2">
    <source>
        <dbReference type="EMBL" id="MBT9313141.1"/>
    </source>
</evidence>
<dbReference type="EMBL" id="JADOER010000011">
    <property type="protein sequence ID" value="MBT9313141.1"/>
    <property type="molecule type" value="Genomic_DNA"/>
</dbReference>
<keyword evidence="1" id="KW-1133">Transmembrane helix</keyword>
<dbReference type="Proteomes" id="UP001196661">
    <property type="component" value="Unassembled WGS sequence"/>
</dbReference>
<feature type="transmembrane region" description="Helical" evidence="1">
    <location>
        <begin position="37"/>
        <end position="58"/>
    </location>
</feature>
<keyword evidence="1" id="KW-0812">Transmembrane</keyword>
<protein>
    <submittedName>
        <fullName evidence="2">Ycf51 family protein</fullName>
    </submittedName>
</protein>
<accession>A0ABS5Y683</accession>
<organism evidence="2 3">
    <name type="scientific">Leptothoe kymatousa TAU-MAC 1615</name>
    <dbReference type="NCBI Taxonomy" id="2364775"/>
    <lineage>
        <taxon>Bacteria</taxon>
        <taxon>Bacillati</taxon>
        <taxon>Cyanobacteriota</taxon>
        <taxon>Cyanophyceae</taxon>
        <taxon>Nodosilineales</taxon>
        <taxon>Cymatolegaceae</taxon>
        <taxon>Leptothoe</taxon>
        <taxon>Leptothoe kymatousa</taxon>
    </lineage>
</organism>
<keyword evidence="1" id="KW-0472">Membrane</keyword>
<sequence length="171" mass="18066">MPTPELFLEATKWMGFATLAFAALAVLAFLAKWGIRFRLVGTTGFCGVLTAGLFGLSFQPLVPTTIEGAIPYTTVFDSGASQLVIAVPATITEEQLEATLQQAAINSFNPSQLDGAGQAPLIRARTIVHRAPAISDLLYLGQVQPDAQAESGYRTQLSRAALAKARAVADS</sequence>
<comment type="caution">
    <text evidence="2">The sequence shown here is derived from an EMBL/GenBank/DDBJ whole genome shotgun (WGS) entry which is preliminary data.</text>
</comment>
<dbReference type="Pfam" id="PF10726">
    <property type="entry name" value="DUF2518"/>
    <property type="match status" value="1"/>
</dbReference>
<name>A0ABS5Y683_9CYAN</name>
<evidence type="ECO:0000256" key="1">
    <source>
        <dbReference type="SAM" id="Phobius"/>
    </source>
</evidence>
<dbReference type="RefSeq" id="WP_215619025.1">
    <property type="nucleotide sequence ID" value="NZ_JADOER010000011.1"/>
</dbReference>
<gene>
    <name evidence="2" type="ORF">IXB28_13060</name>
</gene>